<keyword evidence="8" id="KW-0539">Nucleus</keyword>
<dbReference type="InterPro" id="IPR027443">
    <property type="entry name" value="IPNS-like_sf"/>
</dbReference>
<name>A0AAV1Y4A2_LUPLU</name>
<dbReference type="GO" id="GO:0016491">
    <property type="term" value="F:oxidoreductase activity"/>
    <property type="evidence" value="ECO:0007669"/>
    <property type="project" value="UniProtKB-KW"/>
</dbReference>
<evidence type="ECO:0000256" key="10">
    <source>
        <dbReference type="RuleBase" id="RU003682"/>
    </source>
</evidence>
<dbReference type="PROSITE" id="PS51471">
    <property type="entry name" value="FE2OG_OXY"/>
    <property type="match status" value="1"/>
</dbReference>
<dbReference type="Gene3D" id="2.60.120.330">
    <property type="entry name" value="B-lactam Antibiotic, Isopenicillin N Synthase, Chain"/>
    <property type="match status" value="1"/>
</dbReference>
<accession>A0AAV1Y4A2</accession>
<evidence type="ECO:0000256" key="2">
    <source>
        <dbReference type="ARBA" id="ARBA00004496"/>
    </source>
</evidence>
<dbReference type="InterPro" id="IPR026992">
    <property type="entry name" value="DIOX_N"/>
</dbReference>
<comment type="similarity">
    <text evidence="3 10">Belongs to the iron/ascorbate-dependent oxidoreductase family.</text>
</comment>
<gene>
    <name evidence="12" type="ORF">LLUT_LOCUS29548</name>
</gene>
<evidence type="ECO:0000313" key="12">
    <source>
        <dbReference type="EMBL" id="CAL0328488.1"/>
    </source>
</evidence>
<dbReference type="InterPro" id="IPR044861">
    <property type="entry name" value="IPNS-like_FE2OG_OXY"/>
</dbReference>
<dbReference type="Proteomes" id="UP001497480">
    <property type="component" value="Unassembled WGS sequence"/>
</dbReference>
<evidence type="ECO:0000256" key="9">
    <source>
        <dbReference type="ARBA" id="ARBA00059922"/>
    </source>
</evidence>
<reference evidence="12 13" key="1">
    <citation type="submission" date="2024-03" db="EMBL/GenBank/DDBJ databases">
        <authorList>
            <person name="Martinez-Hernandez J."/>
        </authorList>
    </citation>
    <scope>NUCLEOTIDE SEQUENCE [LARGE SCALE GENOMIC DNA]</scope>
</reference>
<dbReference type="Pfam" id="PF03171">
    <property type="entry name" value="2OG-FeII_Oxy"/>
    <property type="match status" value="1"/>
</dbReference>
<dbReference type="InterPro" id="IPR005123">
    <property type="entry name" value="Oxoglu/Fe-dep_dioxygenase_dom"/>
</dbReference>
<keyword evidence="4" id="KW-0963">Cytoplasm</keyword>
<keyword evidence="13" id="KW-1185">Reference proteome</keyword>
<comment type="caution">
    <text evidence="12">The sequence shown here is derived from an EMBL/GenBank/DDBJ whole genome shotgun (WGS) entry which is preliminary data.</text>
</comment>
<dbReference type="AlphaFoldDB" id="A0AAV1Y4A2"/>
<dbReference type="GO" id="GO:0046872">
    <property type="term" value="F:metal ion binding"/>
    <property type="evidence" value="ECO:0007669"/>
    <property type="project" value="UniProtKB-KW"/>
</dbReference>
<evidence type="ECO:0000256" key="7">
    <source>
        <dbReference type="ARBA" id="ARBA00023004"/>
    </source>
</evidence>
<evidence type="ECO:0000256" key="3">
    <source>
        <dbReference type="ARBA" id="ARBA00008056"/>
    </source>
</evidence>
<sequence>MEHDENPTSYSTGNSAQEKGISYVPERYVIADAQRPKLAPKEATVPFIDIAALRNIGSEERSRVLQEMREASCRFGFFQVVNHGVSEPVLDDAISVASKFFDLPTEEKLKLLSGDVHKPVRYGTSLKADDDKVQFWRVFLKHYSNPLNDWIHMWPENPPDYREKMGRWCEEVMKLGIEVMTTLVEILGINTNNLTPKIENGMQAVAVNCYPPCPRPELALGLPPHSDYSCLTILHQSSPGLEILDEEDNTWKLVPYIPGALQVNIGDHFEVLSNGLYKSAVHRAILNNSDTRISLASLFSLGLDDKVEPAKELVDDQNPKKYSESSFRDFLNFLARSDYGGEGKNFKDYLKLKNN</sequence>
<protein>
    <recommendedName>
        <fullName evidence="11">Fe2OG dioxygenase domain-containing protein</fullName>
    </recommendedName>
</protein>
<proteinExistence type="inferred from homology"/>
<evidence type="ECO:0000256" key="5">
    <source>
        <dbReference type="ARBA" id="ARBA00022723"/>
    </source>
</evidence>
<evidence type="ECO:0000256" key="8">
    <source>
        <dbReference type="ARBA" id="ARBA00023242"/>
    </source>
</evidence>
<organism evidence="12 13">
    <name type="scientific">Lupinus luteus</name>
    <name type="common">European yellow lupine</name>
    <dbReference type="NCBI Taxonomy" id="3873"/>
    <lineage>
        <taxon>Eukaryota</taxon>
        <taxon>Viridiplantae</taxon>
        <taxon>Streptophyta</taxon>
        <taxon>Embryophyta</taxon>
        <taxon>Tracheophyta</taxon>
        <taxon>Spermatophyta</taxon>
        <taxon>Magnoliopsida</taxon>
        <taxon>eudicotyledons</taxon>
        <taxon>Gunneridae</taxon>
        <taxon>Pentapetalae</taxon>
        <taxon>rosids</taxon>
        <taxon>fabids</taxon>
        <taxon>Fabales</taxon>
        <taxon>Fabaceae</taxon>
        <taxon>Papilionoideae</taxon>
        <taxon>50 kb inversion clade</taxon>
        <taxon>genistoids sensu lato</taxon>
        <taxon>core genistoids</taxon>
        <taxon>Genisteae</taxon>
        <taxon>Lupinus</taxon>
    </lineage>
</organism>
<dbReference type="Pfam" id="PF14226">
    <property type="entry name" value="DIOX_N"/>
    <property type="match status" value="1"/>
</dbReference>
<comment type="subcellular location">
    <subcellularLocation>
        <location evidence="2">Cytoplasm</location>
    </subcellularLocation>
    <subcellularLocation>
        <location evidence="1">Nucleus</location>
    </subcellularLocation>
</comment>
<keyword evidence="6" id="KW-0847">Vitamin C</keyword>
<evidence type="ECO:0000256" key="6">
    <source>
        <dbReference type="ARBA" id="ARBA00022896"/>
    </source>
</evidence>
<dbReference type="GO" id="GO:0031418">
    <property type="term" value="F:L-ascorbic acid binding"/>
    <property type="evidence" value="ECO:0007669"/>
    <property type="project" value="UniProtKB-KW"/>
</dbReference>
<evidence type="ECO:0000256" key="1">
    <source>
        <dbReference type="ARBA" id="ARBA00004123"/>
    </source>
</evidence>
<dbReference type="PANTHER" id="PTHR47991">
    <property type="entry name" value="OXOGLUTARATE/IRON-DEPENDENT DIOXYGENASE"/>
    <property type="match status" value="1"/>
</dbReference>
<dbReference type="FunFam" id="2.60.120.330:FF:000015">
    <property type="entry name" value="Protein DMR6-LIKE OXYGENASE 1"/>
    <property type="match status" value="1"/>
</dbReference>
<dbReference type="InterPro" id="IPR050295">
    <property type="entry name" value="Plant_2OG-oxidoreductases"/>
</dbReference>
<evidence type="ECO:0000256" key="4">
    <source>
        <dbReference type="ARBA" id="ARBA00022490"/>
    </source>
</evidence>
<dbReference type="EMBL" id="CAXHTB010000021">
    <property type="protein sequence ID" value="CAL0328488.1"/>
    <property type="molecule type" value="Genomic_DNA"/>
</dbReference>
<feature type="domain" description="Fe2OG dioxygenase" evidence="11">
    <location>
        <begin position="198"/>
        <end position="301"/>
    </location>
</feature>
<keyword evidence="10" id="KW-0560">Oxidoreductase</keyword>
<dbReference type="GO" id="GO:0005634">
    <property type="term" value="C:nucleus"/>
    <property type="evidence" value="ECO:0007669"/>
    <property type="project" value="UniProtKB-SubCell"/>
</dbReference>
<comment type="function">
    <text evidence="9">Involved in the regulation of shoot development and salicylic acid (SA) homeostasis.</text>
</comment>
<evidence type="ECO:0000313" key="13">
    <source>
        <dbReference type="Proteomes" id="UP001497480"/>
    </source>
</evidence>
<dbReference type="SUPFAM" id="SSF51197">
    <property type="entry name" value="Clavaminate synthase-like"/>
    <property type="match status" value="1"/>
</dbReference>
<keyword evidence="5 10" id="KW-0479">Metal-binding</keyword>
<dbReference type="GO" id="GO:0005737">
    <property type="term" value="C:cytoplasm"/>
    <property type="evidence" value="ECO:0007669"/>
    <property type="project" value="UniProtKB-SubCell"/>
</dbReference>
<evidence type="ECO:0000259" key="11">
    <source>
        <dbReference type="PROSITE" id="PS51471"/>
    </source>
</evidence>
<keyword evidence="7 10" id="KW-0408">Iron</keyword>